<dbReference type="EMBL" id="LWCA01000470">
    <property type="protein sequence ID" value="OAF68307.1"/>
    <property type="molecule type" value="Genomic_DNA"/>
</dbReference>
<gene>
    <name evidence="1" type="ORF">A3Q56_03953</name>
</gene>
<dbReference type="AlphaFoldDB" id="A0A177B207"/>
<proteinExistence type="predicted"/>
<keyword evidence="2" id="KW-1185">Reference proteome</keyword>
<sequence length="136" mass="16090">MRYLKDPKSLNKLEVDPLFEMVDRDIIRNLTVSLISRLFNNRKIILEDVTETIINKKSLEYRLLSTSEQLDLEINTQCDNIEIIVDREMKMFEASMNRVGYLEKLYIALMNIRQLLSVQSKHLVIQELSFPKLEID</sequence>
<evidence type="ECO:0000313" key="2">
    <source>
        <dbReference type="Proteomes" id="UP000078046"/>
    </source>
</evidence>
<name>A0A177B207_9BILA</name>
<dbReference type="Proteomes" id="UP000078046">
    <property type="component" value="Unassembled WGS sequence"/>
</dbReference>
<comment type="caution">
    <text evidence="1">The sequence shown here is derived from an EMBL/GenBank/DDBJ whole genome shotgun (WGS) entry which is preliminary data.</text>
</comment>
<protein>
    <submittedName>
        <fullName evidence="1">Uncharacterized protein</fullName>
    </submittedName>
</protein>
<accession>A0A177B207</accession>
<reference evidence="1 2" key="1">
    <citation type="submission" date="2016-04" db="EMBL/GenBank/DDBJ databases">
        <title>The genome of Intoshia linei affirms orthonectids as highly simplified spiralians.</title>
        <authorList>
            <person name="Mikhailov K.V."/>
            <person name="Slusarev G.S."/>
            <person name="Nikitin M.A."/>
            <person name="Logacheva M.D."/>
            <person name="Penin A."/>
            <person name="Aleoshin V."/>
            <person name="Panchin Y.V."/>
        </authorList>
    </citation>
    <scope>NUCLEOTIDE SEQUENCE [LARGE SCALE GENOMIC DNA]</scope>
    <source>
        <strain evidence="1">Intl2013</strain>
        <tissue evidence="1">Whole animal</tissue>
    </source>
</reference>
<organism evidence="1 2">
    <name type="scientific">Intoshia linei</name>
    <dbReference type="NCBI Taxonomy" id="1819745"/>
    <lineage>
        <taxon>Eukaryota</taxon>
        <taxon>Metazoa</taxon>
        <taxon>Spiralia</taxon>
        <taxon>Lophotrochozoa</taxon>
        <taxon>Mesozoa</taxon>
        <taxon>Orthonectida</taxon>
        <taxon>Rhopaluridae</taxon>
        <taxon>Intoshia</taxon>
    </lineage>
</organism>
<evidence type="ECO:0000313" key="1">
    <source>
        <dbReference type="EMBL" id="OAF68307.1"/>
    </source>
</evidence>